<comment type="caution">
    <text evidence="1">The sequence shown here is derived from an EMBL/GenBank/DDBJ whole genome shotgun (WGS) entry which is preliminary data.</text>
</comment>
<organism evidence="1 2">
    <name type="scientific">Cryptosporangium japonicum</name>
    <dbReference type="NCBI Taxonomy" id="80872"/>
    <lineage>
        <taxon>Bacteria</taxon>
        <taxon>Bacillati</taxon>
        <taxon>Actinomycetota</taxon>
        <taxon>Actinomycetes</taxon>
        <taxon>Cryptosporangiales</taxon>
        <taxon>Cryptosporangiaceae</taxon>
        <taxon>Cryptosporangium</taxon>
    </lineage>
</organism>
<proteinExistence type="predicted"/>
<gene>
    <name evidence="1" type="ORF">GCM10009539_58400</name>
</gene>
<evidence type="ECO:0000313" key="2">
    <source>
        <dbReference type="Proteomes" id="UP001500967"/>
    </source>
</evidence>
<reference evidence="1 2" key="1">
    <citation type="journal article" date="2019" name="Int. J. Syst. Evol. Microbiol.">
        <title>The Global Catalogue of Microorganisms (GCM) 10K type strain sequencing project: providing services to taxonomists for standard genome sequencing and annotation.</title>
        <authorList>
            <consortium name="The Broad Institute Genomics Platform"/>
            <consortium name="The Broad Institute Genome Sequencing Center for Infectious Disease"/>
            <person name="Wu L."/>
            <person name="Ma J."/>
        </authorList>
    </citation>
    <scope>NUCLEOTIDE SEQUENCE [LARGE SCALE GENOMIC DNA]</scope>
    <source>
        <strain evidence="1 2">JCM 10425</strain>
    </source>
</reference>
<accession>A0ABN0UXB1</accession>
<keyword evidence="2" id="KW-1185">Reference proteome</keyword>
<evidence type="ECO:0000313" key="1">
    <source>
        <dbReference type="EMBL" id="GAA0264378.1"/>
    </source>
</evidence>
<dbReference type="Proteomes" id="UP001500967">
    <property type="component" value="Unassembled WGS sequence"/>
</dbReference>
<sequence>MRAAVPVRAVSRGHHTNVWVTLRDIRERIRTADDVALLAHAPLDLYDLLRAVEAVLALHDGGQLPGDPEGRFYCTGCPETPHGRVPWPCTTRSVLERALTGSEERV</sequence>
<protein>
    <submittedName>
        <fullName evidence="1">Uncharacterized protein</fullName>
    </submittedName>
</protein>
<dbReference type="EMBL" id="BAAAGX010000023">
    <property type="protein sequence ID" value="GAA0264378.1"/>
    <property type="molecule type" value="Genomic_DNA"/>
</dbReference>
<name>A0ABN0UXB1_9ACTN</name>